<protein>
    <submittedName>
        <fullName evidence="3">Uncharacterized protein</fullName>
    </submittedName>
</protein>
<evidence type="ECO:0000313" key="3">
    <source>
        <dbReference type="EMBL" id="KAK0505153.1"/>
    </source>
</evidence>
<dbReference type="AlphaFoldDB" id="A0AA39UVI8"/>
<sequence>MSDTNVDPQVYDSKPAPERKHGGSRIRETSSDQIAPRVWVHLSFPLACLTIVTVSAAVMAFISCSIGQEMSCSFPSATAPVDSPRDPATVVLADYPTLIDAQNKIVKQLLEGLAHGSTLSQNILGLARMQVNELETLTWYAVGGFEARSEYALQKIQDAHHSQFFRSLIRHLFSRAEKQLSPNDAMLKLFTDHMEYLSTTAQRLIVQVQACIEELQELESILVALHDASTWEEQSIPHWHMVLLRGSWSRLGGRQRHLFLLKSVANELKSVSGIVSASLLALQEFNRALEFIRGTIDLDTSPIPVEMQMESIRAGLKVMNGLRLGAKEKEFHPPDEVPDM</sequence>
<comment type="caution">
    <text evidence="3">The sequence shown here is derived from an EMBL/GenBank/DDBJ whole genome shotgun (WGS) entry which is preliminary data.</text>
</comment>
<keyword evidence="2" id="KW-0472">Membrane</keyword>
<feature type="compositionally biased region" description="Basic and acidic residues" evidence="1">
    <location>
        <begin position="15"/>
        <end position="29"/>
    </location>
</feature>
<evidence type="ECO:0000256" key="1">
    <source>
        <dbReference type="SAM" id="MobiDB-lite"/>
    </source>
</evidence>
<gene>
    <name evidence="3" type="ORF">EDD18DRAFT_1343972</name>
</gene>
<accession>A0AA39UVI8</accession>
<keyword evidence="2" id="KW-0812">Transmembrane</keyword>
<feature type="transmembrane region" description="Helical" evidence="2">
    <location>
        <begin position="38"/>
        <end position="62"/>
    </location>
</feature>
<evidence type="ECO:0000256" key="2">
    <source>
        <dbReference type="SAM" id="Phobius"/>
    </source>
</evidence>
<name>A0AA39UVI8_9AGAR</name>
<keyword evidence="4" id="KW-1185">Reference proteome</keyword>
<reference evidence="3" key="1">
    <citation type="submission" date="2023-06" db="EMBL/GenBank/DDBJ databases">
        <authorList>
            <consortium name="Lawrence Berkeley National Laboratory"/>
            <person name="Ahrendt S."/>
            <person name="Sahu N."/>
            <person name="Indic B."/>
            <person name="Wong-Bajracharya J."/>
            <person name="Merenyi Z."/>
            <person name="Ke H.-M."/>
            <person name="Monk M."/>
            <person name="Kocsube S."/>
            <person name="Drula E."/>
            <person name="Lipzen A."/>
            <person name="Balint B."/>
            <person name="Henrissat B."/>
            <person name="Andreopoulos B."/>
            <person name="Martin F.M."/>
            <person name="Harder C.B."/>
            <person name="Rigling D."/>
            <person name="Ford K.L."/>
            <person name="Foster G.D."/>
            <person name="Pangilinan J."/>
            <person name="Papanicolaou A."/>
            <person name="Barry K."/>
            <person name="LaButti K."/>
            <person name="Viragh M."/>
            <person name="Koriabine M."/>
            <person name="Yan M."/>
            <person name="Riley R."/>
            <person name="Champramary S."/>
            <person name="Plett K.L."/>
            <person name="Tsai I.J."/>
            <person name="Slot J."/>
            <person name="Sipos G."/>
            <person name="Plett J."/>
            <person name="Nagy L.G."/>
            <person name="Grigoriev I.V."/>
        </authorList>
    </citation>
    <scope>NUCLEOTIDE SEQUENCE</scope>
    <source>
        <strain evidence="3">HWK02</strain>
    </source>
</reference>
<proteinExistence type="predicted"/>
<dbReference type="EMBL" id="JAUEPU010000002">
    <property type="protein sequence ID" value="KAK0505153.1"/>
    <property type="molecule type" value="Genomic_DNA"/>
</dbReference>
<organism evidence="3 4">
    <name type="scientific">Armillaria luteobubalina</name>
    <dbReference type="NCBI Taxonomy" id="153913"/>
    <lineage>
        <taxon>Eukaryota</taxon>
        <taxon>Fungi</taxon>
        <taxon>Dikarya</taxon>
        <taxon>Basidiomycota</taxon>
        <taxon>Agaricomycotina</taxon>
        <taxon>Agaricomycetes</taxon>
        <taxon>Agaricomycetidae</taxon>
        <taxon>Agaricales</taxon>
        <taxon>Marasmiineae</taxon>
        <taxon>Physalacriaceae</taxon>
        <taxon>Armillaria</taxon>
    </lineage>
</organism>
<evidence type="ECO:0000313" key="4">
    <source>
        <dbReference type="Proteomes" id="UP001175228"/>
    </source>
</evidence>
<keyword evidence="2" id="KW-1133">Transmembrane helix</keyword>
<feature type="region of interest" description="Disordered" evidence="1">
    <location>
        <begin position="1"/>
        <end position="29"/>
    </location>
</feature>
<dbReference type="Proteomes" id="UP001175228">
    <property type="component" value="Unassembled WGS sequence"/>
</dbReference>